<dbReference type="eggNOG" id="COG1463">
    <property type="taxonomic scope" value="Bacteria"/>
</dbReference>
<dbReference type="Proteomes" id="UP000028488">
    <property type="component" value="Chromosome"/>
</dbReference>
<organism evidence="3 4">
    <name type="scientific">Rhodococcus opacus</name>
    <name type="common">Nocardia opaca</name>
    <dbReference type="NCBI Taxonomy" id="37919"/>
    <lineage>
        <taxon>Bacteria</taxon>
        <taxon>Bacillati</taxon>
        <taxon>Actinomycetota</taxon>
        <taxon>Actinomycetes</taxon>
        <taxon>Mycobacteriales</taxon>
        <taxon>Nocardiaceae</taxon>
        <taxon>Rhodococcus</taxon>
    </lineage>
</organism>
<dbReference type="GO" id="GO:0005576">
    <property type="term" value="C:extracellular region"/>
    <property type="evidence" value="ECO:0007669"/>
    <property type="project" value="TreeGrafter"/>
</dbReference>
<evidence type="ECO:0000313" key="4">
    <source>
        <dbReference type="Proteomes" id="UP000028488"/>
    </source>
</evidence>
<dbReference type="InterPro" id="IPR005693">
    <property type="entry name" value="Mce"/>
</dbReference>
<keyword evidence="1" id="KW-1133">Transmembrane helix</keyword>
<feature type="domain" description="Mce/MlaD" evidence="2">
    <location>
        <begin position="39"/>
        <end position="111"/>
    </location>
</feature>
<dbReference type="PANTHER" id="PTHR33371">
    <property type="entry name" value="INTERMEMBRANE PHOSPHOLIPID TRANSPORT SYSTEM BINDING PROTEIN MLAD-RELATED"/>
    <property type="match status" value="1"/>
</dbReference>
<keyword evidence="1" id="KW-0472">Membrane</keyword>
<dbReference type="NCBIfam" id="TIGR00996">
    <property type="entry name" value="Mtu_fam_mce"/>
    <property type="match status" value="1"/>
</dbReference>
<keyword evidence="1" id="KW-0812">Transmembrane</keyword>
<dbReference type="EMBL" id="CP008947">
    <property type="protein sequence ID" value="AII04921.1"/>
    <property type="molecule type" value="Genomic_DNA"/>
</dbReference>
<dbReference type="InterPro" id="IPR003399">
    <property type="entry name" value="Mce/MlaD"/>
</dbReference>
<dbReference type="InterPro" id="IPR052336">
    <property type="entry name" value="MlaD_Phospholipid_Transporter"/>
</dbReference>
<dbReference type="PANTHER" id="PTHR33371:SF4">
    <property type="entry name" value="INTERMEMBRANE PHOSPHOLIPID TRANSPORT SYSTEM BINDING PROTEIN MLAD"/>
    <property type="match status" value="1"/>
</dbReference>
<evidence type="ECO:0000259" key="2">
    <source>
        <dbReference type="Pfam" id="PF02470"/>
    </source>
</evidence>
<dbReference type="AlphaFoldDB" id="A0A076EGT4"/>
<evidence type="ECO:0000256" key="1">
    <source>
        <dbReference type="SAM" id="Phobius"/>
    </source>
</evidence>
<feature type="transmembrane region" description="Helical" evidence="1">
    <location>
        <begin position="12"/>
        <end position="32"/>
    </location>
</feature>
<name>A0A076EGT4_RHOOP</name>
<reference evidence="3 4" key="1">
    <citation type="submission" date="2014-07" db="EMBL/GenBank/DDBJ databases">
        <title>Genome Sequence of Rhodococcus opacus Strain R7, a Biodegrader of Mono- and Polycyclic Aromatic Hydrocarbons.</title>
        <authorList>
            <person name="Di Gennaro P."/>
            <person name="Zampolli J."/>
            <person name="Presti I."/>
            <person name="Cappelletti M."/>
            <person name="D'Ursi P."/>
            <person name="Orro A."/>
            <person name="Mezzelani A."/>
            <person name="Milanesi L."/>
        </authorList>
    </citation>
    <scope>NUCLEOTIDE SEQUENCE [LARGE SCALE GENOMIC DNA]</scope>
    <source>
        <strain evidence="3 4">R7</strain>
    </source>
</reference>
<accession>A0A076EGT4</accession>
<dbReference type="Pfam" id="PF02470">
    <property type="entry name" value="MlaD"/>
    <property type="match status" value="1"/>
</dbReference>
<proteinExistence type="predicted"/>
<sequence length="365" mass="37457">MLVNAGIARRAGGIGGVLALVVAIVVAGWLLIFRTSSTVVHSEFAYVNGVFPGTKVSVLGVPVGTVEAVEPRGATVMVTMSVASDVVLPADANAYVLVTSAIGERFVELGPAYTGGPVYESGQTIPPERSHSPITWDQLMDSVDTVVEALGPDGGDAGAAISAAAASTDGLGPAMNDAIRTLSQASSVIAGNSADVGALVDNLEVLVNTISSRQAQVDSLAGSLTAIGDEFAGQQFAIGDTVNQLSALLNQIDQLVSARGGDVAAGIDNLAGVSEVLQRHDTDLAEIMDLVPLLIDNIQRAVTPDQRARIRLNISTNLAQAEPTSPLCAVVDPILCRGAGITNPIQFPPSMSDPFGLRELMVGGR</sequence>
<gene>
    <name evidence="3" type="ORF">EP51_09995</name>
</gene>
<protein>
    <submittedName>
        <fullName evidence="3">Mammalian cell entry protein</fullName>
    </submittedName>
</protein>
<evidence type="ECO:0000313" key="3">
    <source>
        <dbReference type="EMBL" id="AII04921.1"/>
    </source>
</evidence>